<dbReference type="Pfam" id="PF00010">
    <property type="entry name" value="HLH"/>
    <property type="match status" value="1"/>
</dbReference>
<feature type="domain" description="PAS" evidence="10">
    <location>
        <begin position="257"/>
        <end position="304"/>
    </location>
</feature>
<feature type="compositionally biased region" description="Low complexity" evidence="9">
    <location>
        <begin position="574"/>
        <end position="631"/>
    </location>
</feature>
<evidence type="ECO:0000256" key="5">
    <source>
        <dbReference type="ARBA" id="ARBA00023159"/>
    </source>
</evidence>
<keyword evidence="8" id="KW-0175">Coiled coil</keyword>
<dbReference type="EMBL" id="AAAB01008960">
    <property type="protein sequence ID" value="EAA11642.4"/>
    <property type="molecule type" value="Genomic_DNA"/>
</dbReference>
<reference evidence="12" key="4">
    <citation type="journal article" date="2007" name="Genome Biol.">
        <title>Update of the Anopheles gambiae PEST genome assembly.</title>
        <authorList>
            <person name="Sharakhova M.V."/>
            <person name="Hammond M.P."/>
            <person name="Lobo N.F."/>
            <person name="Krzywinski J."/>
            <person name="Unger M.F."/>
            <person name="Hillenmeyer M.E."/>
            <person name="Bruggner R.V."/>
            <person name="Birney E."/>
            <person name="Collins F.H."/>
        </authorList>
    </citation>
    <scope>NUCLEOTIDE SEQUENCE</scope>
    <source>
        <strain evidence="12">PEST</strain>
    </source>
</reference>
<dbReference type="GO" id="GO:1990513">
    <property type="term" value="C:CLOCK-BMAL transcription complex"/>
    <property type="evidence" value="ECO:0000318"/>
    <property type="project" value="GO_Central"/>
</dbReference>
<dbReference type="SMART" id="SM00091">
    <property type="entry name" value="PAS"/>
    <property type="match status" value="2"/>
</dbReference>
<proteinExistence type="predicted"/>
<reference evidence="12" key="2">
    <citation type="submission" date="2002-03" db="EMBL/GenBank/DDBJ databases">
        <authorList>
            <consortium name="The Anopheles Genome Sequencing Consortium"/>
        </authorList>
    </citation>
    <scope>NUCLEOTIDE SEQUENCE</scope>
    <source>
        <strain evidence="12">PEST</strain>
    </source>
</reference>
<feature type="compositionally biased region" description="Basic and acidic residues" evidence="9">
    <location>
        <begin position="9"/>
        <end position="23"/>
    </location>
</feature>
<dbReference type="InterPro" id="IPR000014">
    <property type="entry name" value="PAS"/>
</dbReference>
<dbReference type="GO" id="GO:0000981">
    <property type="term" value="F:DNA-binding transcription factor activity, RNA polymerase II-specific"/>
    <property type="evidence" value="ECO:0000318"/>
    <property type="project" value="GO_Central"/>
</dbReference>
<dbReference type="InterPro" id="IPR047230">
    <property type="entry name" value="CLOCK-like"/>
</dbReference>
<dbReference type="Gene3D" id="4.10.280.10">
    <property type="entry name" value="Helix-loop-helix DNA-binding domain"/>
    <property type="match status" value="1"/>
</dbReference>
<feature type="compositionally biased region" description="Low complexity" evidence="9">
    <location>
        <begin position="902"/>
        <end position="942"/>
    </location>
</feature>
<reference evidence="13" key="6">
    <citation type="submission" date="2021-01" db="UniProtKB">
        <authorList>
            <consortium name="EnsemblMetazoa"/>
        </authorList>
    </citation>
    <scope>IDENTIFICATION</scope>
    <source>
        <strain evidence="13">PEST</strain>
    </source>
</reference>
<feature type="compositionally biased region" description="Polar residues" evidence="9">
    <location>
        <begin position="435"/>
        <end position="492"/>
    </location>
</feature>
<dbReference type="InterPro" id="IPR001067">
    <property type="entry name" value="Nuc_translocat"/>
</dbReference>
<dbReference type="EnsemblMetazoa" id="AGAP005711-RA">
    <property type="protein sequence ID" value="AGAP005711-PA"/>
    <property type="gene ID" value="AGAP005711"/>
</dbReference>
<dbReference type="SMART" id="SM00086">
    <property type="entry name" value="PAC"/>
    <property type="match status" value="1"/>
</dbReference>
<dbReference type="GO" id="GO:0046983">
    <property type="term" value="F:protein dimerization activity"/>
    <property type="evidence" value="ECO:0007669"/>
    <property type="project" value="InterPro"/>
</dbReference>
<evidence type="ECO:0000313" key="13">
    <source>
        <dbReference type="EnsemblMetazoa" id="AGAP005711-PA"/>
    </source>
</evidence>
<evidence type="ECO:0000256" key="7">
    <source>
        <dbReference type="ARBA" id="ARBA00023242"/>
    </source>
</evidence>
<evidence type="ECO:0000256" key="8">
    <source>
        <dbReference type="SAM" id="Coils"/>
    </source>
</evidence>
<evidence type="ECO:0000256" key="6">
    <source>
        <dbReference type="ARBA" id="ARBA00023163"/>
    </source>
</evidence>
<feature type="region of interest" description="Disordered" evidence="9">
    <location>
        <begin position="902"/>
        <end position="964"/>
    </location>
</feature>
<dbReference type="PROSITE" id="PS50888">
    <property type="entry name" value="BHLH"/>
    <property type="match status" value="1"/>
</dbReference>
<keyword evidence="6" id="KW-0804">Transcription</keyword>
<dbReference type="PANTHER" id="PTHR46055">
    <property type="entry name" value="CIRCADIAN LOCOMOTER OUTPUT CYCLES PROTEIN KAPUT"/>
    <property type="match status" value="1"/>
</dbReference>
<dbReference type="InterPro" id="IPR013767">
    <property type="entry name" value="PAS_fold"/>
</dbReference>
<dbReference type="GO" id="GO:0032922">
    <property type="term" value="P:circadian regulation of gene expression"/>
    <property type="evidence" value="ECO:0000318"/>
    <property type="project" value="GO_Central"/>
</dbReference>
<dbReference type="Proteomes" id="UP000007062">
    <property type="component" value="Chromosome 2L"/>
</dbReference>
<keyword evidence="4" id="KW-0238">DNA-binding</keyword>
<dbReference type="InterPro" id="IPR035965">
    <property type="entry name" value="PAS-like_dom_sf"/>
</dbReference>
<organism evidence="12">
    <name type="scientific">Anopheles gambiae</name>
    <name type="common">African malaria mosquito</name>
    <dbReference type="NCBI Taxonomy" id="7165"/>
    <lineage>
        <taxon>Eukaryota</taxon>
        <taxon>Metazoa</taxon>
        <taxon>Ecdysozoa</taxon>
        <taxon>Arthropoda</taxon>
        <taxon>Hexapoda</taxon>
        <taxon>Insecta</taxon>
        <taxon>Pterygota</taxon>
        <taxon>Neoptera</taxon>
        <taxon>Endopterygota</taxon>
        <taxon>Diptera</taxon>
        <taxon>Nematocera</taxon>
        <taxon>Culicoidea</taxon>
        <taxon>Culicidae</taxon>
        <taxon>Anophelinae</taxon>
        <taxon>Anopheles</taxon>
    </lineage>
</organism>
<evidence type="ECO:0000313" key="12">
    <source>
        <dbReference type="EMBL" id="EAA11642.4"/>
    </source>
</evidence>
<keyword evidence="7" id="KW-0539">Nucleus</keyword>
<dbReference type="InterPro" id="IPR001610">
    <property type="entry name" value="PAC"/>
</dbReference>
<dbReference type="SUPFAM" id="SSF47459">
    <property type="entry name" value="HLH, helix-loop-helix DNA-binding domain"/>
    <property type="match status" value="1"/>
</dbReference>
<reference evidence="12 13" key="3">
    <citation type="journal article" date="2004" name="Trends Parasitol.">
        <title>The Anopheles gambiae genome: an update.</title>
        <authorList>
            <person name="Mongin E."/>
            <person name="Louis C."/>
            <person name="Holt R.A."/>
            <person name="Birney E."/>
            <person name="Collins F.H."/>
        </authorList>
    </citation>
    <scope>NUCLEOTIDE SEQUENCE</scope>
    <source>
        <strain evidence="12 13">PEST</strain>
    </source>
</reference>
<evidence type="ECO:0000256" key="3">
    <source>
        <dbReference type="ARBA" id="ARBA00023108"/>
    </source>
</evidence>
<evidence type="ECO:0000256" key="2">
    <source>
        <dbReference type="ARBA" id="ARBA00023015"/>
    </source>
</evidence>
<feature type="compositionally biased region" description="Low complexity" evidence="9">
    <location>
        <begin position="639"/>
        <end position="653"/>
    </location>
</feature>
<dbReference type="GO" id="GO:0000978">
    <property type="term" value="F:RNA polymerase II cis-regulatory region sequence-specific DNA binding"/>
    <property type="evidence" value="ECO:0000318"/>
    <property type="project" value="GO_Central"/>
</dbReference>
<feature type="domain" description="BHLH" evidence="11">
    <location>
        <begin position="11"/>
        <end position="61"/>
    </location>
</feature>
<dbReference type="GO" id="GO:0045944">
    <property type="term" value="P:positive regulation of transcription by RNA polymerase II"/>
    <property type="evidence" value="ECO:0007669"/>
    <property type="project" value="UniProtKB-ARBA"/>
</dbReference>
<keyword evidence="3" id="KW-0090">Biological rhythms</keyword>
<dbReference type="GO" id="GO:0005737">
    <property type="term" value="C:cytoplasm"/>
    <property type="evidence" value="ECO:0007669"/>
    <property type="project" value="InterPro"/>
</dbReference>
<dbReference type="CDD" id="cd19735">
    <property type="entry name" value="bHLH-PAS_dCLOCK"/>
    <property type="match status" value="1"/>
</dbReference>
<protein>
    <submittedName>
        <fullName evidence="12">AGAP005711-PA</fullName>
    </submittedName>
</protein>
<evidence type="ECO:0000256" key="9">
    <source>
        <dbReference type="SAM" id="MobiDB-lite"/>
    </source>
</evidence>
<feature type="compositionally biased region" description="Polar residues" evidence="9">
    <location>
        <begin position="1012"/>
        <end position="1030"/>
    </location>
</feature>
<dbReference type="PaxDb" id="7165-AGAP005711-PA"/>
<dbReference type="GO" id="GO:0006357">
    <property type="term" value="P:regulation of transcription by RNA polymerase II"/>
    <property type="evidence" value="ECO:0000318"/>
    <property type="project" value="GO_Central"/>
</dbReference>
<dbReference type="PRINTS" id="PR00785">
    <property type="entry name" value="NCTRNSLOCATR"/>
</dbReference>
<dbReference type="VEuPathDB" id="VectorBase:AGAP005711"/>
<dbReference type="AlphaFoldDB" id="Q7Q6R8"/>
<keyword evidence="5" id="KW-0010">Activator</keyword>
<dbReference type="InterPro" id="IPR036638">
    <property type="entry name" value="HLH_DNA-bd_sf"/>
</dbReference>
<feature type="compositionally biased region" description="Low complexity" evidence="9">
    <location>
        <begin position="816"/>
        <end position="855"/>
    </location>
</feature>
<feature type="region of interest" description="Disordered" evidence="9">
    <location>
        <begin position="985"/>
        <end position="1030"/>
    </location>
</feature>
<name>Q7Q6R8_ANOGA</name>
<dbReference type="STRING" id="7165.Q7Q6R8"/>
<dbReference type="VEuPathDB" id="VectorBase:AGAMI1_003513"/>
<feature type="domain" description="PAS" evidence="10">
    <location>
        <begin position="84"/>
        <end position="147"/>
    </location>
</feature>
<keyword evidence="2" id="KW-0805">Transcription regulation</keyword>
<feature type="compositionally biased region" description="Low complexity" evidence="9">
    <location>
        <begin position="493"/>
        <end position="563"/>
    </location>
</feature>
<dbReference type="SUPFAM" id="SSF55785">
    <property type="entry name" value="PYP-like sensor domain (PAS domain)"/>
    <property type="match status" value="2"/>
</dbReference>
<feature type="compositionally biased region" description="Low complexity" evidence="9">
    <location>
        <begin position="987"/>
        <end position="1011"/>
    </location>
</feature>
<keyword evidence="14" id="KW-1185">Reference proteome</keyword>
<dbReference type="PANTHER" id="PTHR46055:SF3">
    <property type="entry name" value="CIRCADIAN LOCOMOTER OUTPUT CYCLES PROTEIN KAPUT"/>
    <property type="match status" value="1"/>
</dbReference>
<reference evidence="12" key="5">
    <citation type="submission" date="2011-05" db="EMBL/GenBank/DDBJ databases">
        <authorList>
            <consortium name="VectorBase"/>
        </authorList>
    </citation>
    <scope>NUCLEOTIDE SEQUENCE</scope>
    <source>
        <strain evidence="12">PEST</strain>
    </source>
</reference>
<dbReference type="SMART" id="SM00353">
    <property type="entry name" value="HLH"/>
    <property type="match status" value="1"/>
</dbReference>
<evidence type="ECO:0000313" key="14">
    <source>
        <dbReference type="Proteomes" id="UP000007062"/>
    </source>
</evidence>
<evidence type="ECO:0000259" key="10">
    <source>
        <dbReference type="PROSITE" id="PS50112"/>
    </source>
</evidence>
<evidence type="ECO:0000259" key="11">
    <source>
        <dbReference type="PROSITE" id="PS50888"/>
    </source>
</evidence>
<feature type="region of interest" description="Disordered" evidence="9">
    <location>
        <begin position="774"/>
        <end position="885"/>
    </location>
</feature>
<accession>Q7Q6R8</accession>
<keyword evidence="1" id="KW-0677">Repeat</keyword>
<reference evidence="12 14" key="1">
    <citation type="journal article" date="2002" name="Science">
        <title>The genome sequence of the malaria mosquito Anopheles gambiae.</title>
        <authorList>
            <person name="Holt R.A."/>
            <person name="Subramanian G.M."/>
            <person name="Halpern A."/>
            <person name="Sutton G.G."/>
            <person name="Charlab R."/>
            <person name="Nusskern D.R."/>
            <person name="Wincker P."/>
            <person name="Clark A.G."/>
            <person name="Ribeiro J.M."/>
            <person name="Wides R."/>
            <person name="Salzberg S.L."/>
            <person name="Loftus B."/>
            <person name="Yandell M."/>
            <person name="Majoros W.H."/>
            <person name="Rusch D.B."/>
            <person name="Lai Z."/>
            <person name="Kraft C.L."/>
            <person name="Abril J.F."/>
            <person name="Anthouard V."/>
            <person name="Arensburger P."/>
            <person name="Atkinson P.W."/>
            <person name="Baden H."/>
            <person name="de Berardinis V."/>
            <person name="Baldwin D."/>
            <person name="Benes V."/>
            <person name="Biedler J."/>
            <person name="Blass C."/>
            <person name="Bolanos R."/>
            <person name="Boscus D."/>
            <person name="Barnstead M."/>
            <person name="Cai S."/>
            <person name="Center A."/>
            <person name="Chaturverdi K."/>
            <person name="Christophides G.K."/>
            <person name="Chrystal M.A."/>
            <person name="Clamp M."/>
            <person name="Cravchik A."/>
            <person name="Curwen V."/>
            <person name="Dana A."/>
            <person name="Delcher A."/>
            <person name="Dew I."/>
            <person name="Evans C.A."/>
            <person name="Flanigan M."/>
            <person name="Grundschober-Freimoser A."/>
            <person name="Friedli L."/>
            <person name="Gu Z."/>
            <person name="Guan P."/>
            <person name="Guigo R."/>
            <person name="Hillenmeyer M.E."/>
            <person name="Hladun S.L."/>
            <person name="Hogan J.R."/>
            <person name="Hong Y.S."/>
            <person name="Hoover J."/>
            <person name="Jaillon O."/>
            <person name="Ke Z."/>
            <person name="Kodira C."/>
            <person name="Kokoza E."/>
            <person name="Koutsos A."/>
            <person name="Letunic I."/>
            <person name="Levitsky A."/>
            <person name="Liang Y."/>
            <person name="Lin J.J."/>
            <person name="Lobo N.F."/>
            <person name="Lopez J.R."/>
            <person name="Malek J.A."/>
            <person name="McIntosh T.C."/>
            <person name="Meister S."/>
            <person name="Miller J."/>
            <person name="Mobarry C."/>
            <person name="Mongin E."/>
            <person name="Murphy S.D."/>
            <person name="O'Brochta D.A."/>
            <person name="Pfannkoch C."/>
            <person name="Qi R."/>
            <person name="Regier M.A."/>
            <person name="Remington K."/>
            <person name="Shao H."/>
            <person name="Sharakhova M.V."/>
            <person name="Sitter C.D."/>
            <person name="Shetty J."/>
            <person name="Smith T.J."/>
            <person name="Strong R."/>
            <person name="Sun J."/>
            <person name="Thomasova D."/>
            <person name="Ton L.Q."/>
            <person name="Topalis P."/>
            <person name="Tu Z."/>
            <person name="Unger M.F."/>
            <person name="Walenz B."/>
            <person name="Wang A."/>
            <person name="Wang J."/>
            <person name="Wang M."/>
            <person name="Wang X."/>
            <person name="Woodford K.J."/>
            <person name="Wortman J.R."/>
            <person name="Wu M."/>
            <person name="Yao A."/>
            <person name="Zdobnov E.M."/>
            <person name="Zhang H."/>
            <person name="Zhao Q."/>
            <person name="Zhao S."/>
            <person name="Zhu S.C."/>
            <person name="Zhimulev I."/>
            <person name="Coluzzi M."/>
            <person name="della Torre A."/>
            <person name="Roth C.W."/>
            <person name="Louis C."/>
            <person name="Kalush F."/>
            <person name="Mural R.J."/>
            <person name="Myers E.W."/>
            <person name="Adams M.D."/>
            <person name="Smith H.O."/>
            <person name="Broder S."/>
            <person name="Gardner M.J."/>
            <person name="Fraser C.M."/>
            <person name="Birney E."/>
            <person name="Bork P."/>
            <person name="Brey P.T."/>
            <person name="Venter J.C."/>
            <person name="Weissenbach J."/>
            <person name="Kafatos F.C."/>
            <person name="Collins F.H."/>
            <person name="Hoffman S.L."/>
        </authorList>
    </citation>
    <scope>NUCLEOTIDE SEQUENCE [LARGE SCALE GENOMIC DNA]</scope>
    <source>
        <strain evidence="12 14">PEST</strain>
    </source>
</reference>
<feature type="region of interest" description="Disordered" evidence="9">
    <location>
        <begin position="385"/>
        <end position="653"/>
    </location>
</feature>
<dbReference type="Gene3D" id="3.30.450.20">
    <property type="entry name" value="PAS domain"/>
    <property type="match status" value="2"/>
</dbReference>
<feature type="compositionally biased region" description="Low complexity" evidence="9">
    <location>
        <begin position="955"/>
        <end position="964"/>
    </location>
</feature>
<feature type="coiled-coil region" evidence="8">
    <location>
        <begin position="728"/>
        <end position="755"/>
    </location>
</feature>
<dbReference type="Pfam" id="PF00989">
    <property type="entry name" value="PAS"/>
    <property type="match status" value="1"/>
</dbReference>
<evidence type="ECO:0000256" key="1">
    <source>
        <dbReference type="ARBA" id="ARBA00022737"/>
    </source>
</evidence>
<sequence>MDEDPDDKDDTKRKSRNLSEKKRRDQFNLLVNELSSMVSSNSRKMDKSTVLKSTIAFLKSHNEIAVRSRVHEIQTDWKPSFLSNEEFTHLILEALDGFIIVFSSTGRVFYASESITSLLGHLPSDLLNMTVYDMVYEDDQNDLYNILLNPTTVVDPLQTGISRENQVTFSCYIKRGTVDYRADVSYEHVQFTGYFRSDVDTESLMTTSRFSGYTSDADSRLVFVGTGRLQTPQLIREMSIVDNTKSEFTSRHSLEWKFLFLDHRAPPIIGYLPFEVLGTSGYDYYHFDDLEKVVACHEALMQKGEGTSCYYRFLTKGQQWIWLQTRFYITYHQWNSKPEFVVCTHRVVSYADVMKQMRNQTAGDSKFSEDADSISVHGVERKFQQSSSQSLLATSPWSSKSSRTSRIAPTPGVSPTGLSNRGRHRYNTYHGPGSDSATSISTESHTSRQSLVTQHSRSRMRTSTFPSKVSSHGSQSDRNSMSHFLLQQPQQSHGGHQLPSGQLQHQQQHLPQQQQHQQQQQQQPQHPLQHQQPHPLLQPHQQLQGHQAQQPHQQLPPQQQPHPAMIQNPPDVYPHQLQTQHPLQQQQQQQQQSQQPSQQQQSHQQLAGLQQPGTVQQQQSHQQPQHQQPQQQQPPLPQPSTTAALRPPPATIITPPVTQILTATGFIEPQQYLTAIPVQSVAGFTETAPGVLSPIQSTSPHGAYAVAHHPAVTGTGGVVLTPSQNQVQDQLQRKHEELQHLILQQQEELRRVQEQLLMARYGLLPSIVSLPFPPGTGNGPGPGPSVGPPGERCASGGSFLQAHHQGNSYHHHHYHPSAAQAQQQQQQQQQQHPPSHGGVHHAQQPQHPLQDQQQLCIGPPDQKPILHPDPEQLNFTDTGQGKLGEPNEMISYMQLTPVPLHHLQHQSSQSSTSSTPATSMMSQQQKQHQQQQHQQQQQHMQMGAPPDGGTGAGGNSNNNSNGNTIGLLQYQMAAEQAQILFTSGMEQQQGQQQQQPAVQQQQQQQQQQQHQGAGSSDAGSRTCPSQTSEM</sequence>
<dbReference type="Pfam" id="PF14598">
    <property type="entry name" value="PAS_11"/>
    <property type="match status" value="1"/>
</dbReference>
<dbReference type="OMA" id="DFELGNQ"/>
<dbReference type="eggNOG" id="KOG3561">
    <property type="taxonomic scope" value="Eukaryota"/>
</dbReference>
<feature type="compositionally biased region" description="Low complexity" evidence="9">
    <location>
        <begin position="385"/>
        <end position="406"/>
    </location>
</feature>
<evidence type="ECO:0000256" key="4">
    <source>
        <dbReference type="ARBA" id="ARBA00023125"/>
    </source>
</evidence>
<dbReference type="PROSITE" id="PS50112">
    <property type="entry name" value="PAS"/>
    <property type="match status" value="2"/>
</dbReference>
<feature type="region of interest" description="Disordered" evidence="9">
    <location>
        <begin position="1"/>
        <end position="23"/>
    </location>
</feature>
<dbReference type="SMR" id="Q7Q6R8"/>
<dbReference type="CDD" id="cd00130">
    <property type="entry name" value="PAS"/>
    <property type="match status" value="2"/>
</dbReference>
<dbReference type="InterPro" id="IPR011598">
    <property type="entry name" value="bHLH_dom"/>
</dbReference>
<dbReference type="HOGENOM" id="CLU_282323_0_0_1"/>
<gene>
    <name evidence="12" type="ORF">AgaP_AGAP005711</name>
</gene>